<dbReference type="EMBL" id="CP017298">
    <property type="protein sequence ID" value="AOS46809.1"/>
    <property type="molecule type" value="Genomic_DNA"/>
</dbReference>
<dbReference type="RefSeq" id="WP_009743083.1">
    <property type="nucleotide sequence ID" value="NZ_CP017298.1"/>
</dbReference>
<gene>
    <name evidence="4" type="ORF">BH719_02095</name>
</gene>
<dbReference type="CDD" id="cd02440">
    <property type="entry name" value="AdoMet_MTases"/>
    <property type="match status" value="1"/>
</dbReference>
<keyword evidence="2" id="KW-0808">Transferase</keyword>
<organism evidence="4 5">
    <name type="scientific">Pauljensenia hongkongensis</name>
    <dbReference type="NCBI Taxonomy" id="178339"/>
    <lineage>
        <taxon>Bacteria</taxon>
        <taxon>Bacillati</taxon>
        <taxon>Actinomycetota</taxon>
        <taxon>Actinomycetes</taxon>
        <taxon>Actinomycetales</taxon>
        <taxon>Actinomycetaceae</taxon>
        <taxon>Pauljensenia</taxon>
    </lineage>
</organism>
<dbReference type="GO" id="GO:0008757">
    <property type="term" value="F:S-adenosylmethionine-dependent methyltransferase activity"/>
    <property type="evidence" value="ECO:0007669"/>
    <property type="project" value="InterPro"/>
</dbReference>
<evidence type="ECO:0000259" key="3">
    <source>
        <dbReference type="Pfam" id="PF05175"/>
    </source>
</evidence>
<proteinExistence type="predicted"/>
<evidence type="ECO:0000256" key="1">
    <source>
        <dbReference type="ARBA" id="ARBA00022603"/>
    </source>
</evidence>
<dbReference type="InterPro" id="IPR007848">
    <property type="entry name" value="Small_mtfrase_dom"/>
</dbReference>
<dbReference type="PANTHER" id="PTHR47816:SF4">
    <property type="entry name" value="RIBOSOMAL RNA SMALL SUBUNIT METHYLTRANSFERASE C"/>
    <property type="match status" value="1"/>
</dbReference>
<evidence type="ECO:0000313" key="4">
    <source>
        <dbReference type="EMBL" id="AOS46809.1"/>
    </source>
</evidence>
<dbReference type="SUPFAM" id="SSF53335">
    <property type="entry name" value="S-adenosyl-L-methionine-dependent methyltransferases"/>
    <property type="match status" value="1"/>
</dbReference>
<dbReference type="Proteomes" id="UP000095214">
    <property type="component" value="Chromosome"/>
</dbReference>
<dbReference type="InterPro" id="IPR029063">
    <property type="entry name" value="SAM-dependent_MTases_sf"/>
</dbReference>
<accession>A0A1D8B0X9</accession>
<evidence type="ECO:0000256" key="2">
    <source>
        <dbReference type="ARBA" id="ARBA00022679"/>
    </source>
</evidence>
<dbReference type="GO" id="GO:0032259">
    <property type="term" value="P:methylation"/>
    <property type="evidence" value="ECO:0007669"/>
    <property type="project" value="UniProtKB-KW"/>
</dbReference>
<evidence type="ECO:0000313" key="5">
    <source>
        <dbReference type="Proteomes" id="UP000095214"/>
    </source>
</evidence>
<dbReference type="PANTHER" id="PTHR47816">
    <property type="entry name" value="RIBOSOMAL RNA SMALL SUBUNIT METHYLTRANSFERASE C"/>
    <property type="match status" value="1"/>
</dbReference>
<dbReference type="Pfam" id="PF05175">
    <property type="entry name" value="MTS"/>
    <property type="match status" value="1"/>
</dbReference>
<feature type="domain" description="Methyltransferase small" evidence="3">
    <location>
        <begin position="29"/>
        <end position="199"/>
    </location>
</feature>
<sequence>MNEQYFTDQAPASDAEARQLRVSARGHELTMRVSPKVFSSSRLDLGTRQLLAEAPELPGRGTLLDLGCGWGPLAVVMGLESPGATVWAVDVNTRALDLTERNAEANGAANVSAMNAGEALERARSEGVRFDAIWSNPPVRVGKEAMRRMLSDWLSLLAPGGAAYLVVQRNLGADSLVAWLVSQGMAARRYASKKGYRIIEVTA</sequence>
<reference evidence="4 5" key="1">
    <citation type="submission" date="2016-09" db="EMBL/GenBank/DDBJ databases">
        <title>Complete genome sequence of Actinomyces hongkongensis HKU8.</title>
        <authorList>
            <person name="Gao Y.-X."/>
            <person name="Zhou Y.-Y."/>
            <person name="Xie Y."/>
            <person name="Wang M."/>
            <person name="Wang S.-J."/>
            <person name="Shen S.-G."/>
        </authorList>
    </citation>
    <scope>NUCLEOTIDE SEQUENCE [LARGE SCALE GENOMIC DNA]</scope>
    <source>
        <strain evidence="4 5">HKU8</strain>
    </source>
</reference>
<dbReference type="KEGG" id="phon:BH719_02095"/>
<protein>
    <submittedName>
        <fullName evidence="4">MFS transporter</fullName>
    </submittedName>
</protein>
<keyword evidence="5" id="KW-1185">Reference proteome</keyword>
<dbReference type="InterPro" id="IPR046977">
    <property type="entry name" value="RsmC/RlmG"/>
</dbReference>
<dbReference type="OrthoDB" id="9764961at2"/>
<dbReference type="AlphaFoldDB" id="A0A1D8B0X9"/>
<name>A0A1D8B0X9_9ACTO</name>
<keyword evidence="1" id="KW-0489">Methyltransferase</keyword>
<dbReference type="STRING" id="178339.BH719_02095"/>
<dbReference type="Gene3D" id="3.40.50.150">
    <property type="entry name" value="Vaccinia Virus protein VP39"/>
    <property type="match status" value="1"/>
</dbReference>